<dbReference type="EMBL" id="AP019823">
    <property type="protein sequence ID" value="BBM37712.1"/>
    <property type="molecule type" value="Genomic_DNA"/>
</dbReference>
<dbReference type="Proteomes" id="UP000321892">
    <property type="component" value="Chromosome"/>
</dbReference>
<protein>
    <recommendedName>
        <fullName evidence="4">Phage protein U</fullName>
    </recommendedName>
</protein>
<proteinExistence type="predicted"/>
<dbReference type="AlphaFoldDB" id="A0A510JEI6"/>
<dbReference type="KEGG" id="lhf:JCM16775_0402"/>
<feature type="region of interest" description="Disordered" evidence="1">
    <location>
        <begin position="150"/>
        <end position="176"/>
    </location>
</feature>
<dbReference type="RefSeq" id="WP_026745301.1">
    <property type="nucleotide sequence ID" value="NZ_AP019823.1"/>
</dbReference>
<gene>
    <name evidence="2" type="ORF">JCM16775_0402</name>
</gene>
<keyword evidence="3" id="KW-1185">Reference proteome</keyword>
<dbReference type="InterPro" id="IPR009734">
    <property type="entry name" value="Myoviridae_GpU"/>
</dbReference>
<dbReference type="Pfam" id="PF06995">
    <property type="entry name" value="Phage_P2_GpU"/>
    <property type="match status" value="1"/>
</dbReference>
<feature type="compositionally biased region" description="Basic and acidic residues" evidence="1">
    <location>
        <begin position="164"/>
        <end position="176"/>
    </location>
</feature>
<evidence type="ECO:0000313" key="3">
    <source>
        <dbReference type="Proteomes" id="UP000321892"/>
    </source>
</evidence>
<evidence type="ECO:0000256" key="1">
    <source>
        <dbReference type="SAM" id="MobiDB-lite"/>
    </source>
</evidence>
<evidence type="ECO:0000313" key="2">
    <source>
        <dbReference type="EMBL" id="BBM37712.1"/>
    </source>
</evidence>
<evidence type="ECO:0008006" key="4">
    <source>
        <dbReference type="Google" id="ProtNLM"/>
    </source>
</evidence>
<reference evidence="2 3" key="1">
    <citation type="submission" date="2019-07" db="EMBL/GenBank/DDBJ databases">
        <title>Complete Genome Sequence of Leptotrichia hofstadii Strain JCM16775.</title>
        <authorList>
            <person name="Watanabe S."/>
            <person name="Cui L."/>
        </authorList>
    </citation>
    <scope>NUCLEOTIDE SEQUENCE [LARGE SCALE GENOMIC DNA]</scope>
    <source>
        <strain evidence="2 3">JCM16775</strain>
    </source>
</reference>
<accession>A0A510JEI6</accession>
<organism evidence="2 3">
    <name type="scientific">Leptotrichia hofstadii</name>
    <dbReference type="NCBI Taxonomy" id="157688"/>
    <lineage>
        <taxon>Bacteria</taxon>
        <taxon>Fusobacteriati</taxon>
        <taxon>Fusobacteriota</taxon>
        <taxon>Fusobacteriia</taxon>
        <taxon>Fusobacteriales</taxon>
        <taxon>Leptotrichiaceae</taxon>
        <taxon>Leptotrichia</taxon>
    </lineage>
</organism>
<name>A0A510JEI6_9FUSO</name>
<dbReference type="OrthoDB" id="9815316at2"/>
<sequence length="176" mass="20149">MIGSLGDVIFEASEDQIVSLNNQISRSYKAKISEHQAICGPGMLRFQGRDLLEVSFTMTLVSSLIQQTTLKEELDTIKQMFELGEYANLVFGGQVFGEYPFLITELSEESSYFNKEEGGFDVVKLNITLKEYIENPKLYNQLIEQRKMQKNQQVTEENQDDIENEQKEAVNNDNSK</sequence>